<dbReference type="Proteomes" id="UP000315252">
    <property type="component" value="Unassembled WGS sequence"/>
</dbReference>
<dbReference type="AlphaFoldDB" id="A0A545U185"/>
<dbReference type="InterPro" id="IPR050190">
    <property type="entry name" value="UPF0213_domain"/>
</dbReference>
<gene>
    <name evidence="3" type="ORF">FKG95_00795</name>
</gene>
<evidence type="ECO:0000313" key="4">
    <source>
        <dbReference type="Proteomes" id="UP000315252"/>
    </source>
</evidence>
<dbReference type="OrthoDB" id="7159537at2"/>
<name>A0A545U185_9PROT</name>
<dbReference type="EMBL" id="VHSH01000001">
    <property type="protein sequence ID" value="TQV83173.1"/>
    <property type="molecule type" value="Genomic_DNA"/>
</dbReference>
<protein>
    <submittedName>
        <fullName evidence="3">GIY-YIG nuclease family protein</fullName>
    </submittedName>
</protein>
<proteinExistence type="inferred from homology"/>
<dbReference type="Gene3D" id="3.40.1440.10">
    <property type="entry name" value="GIY-YIG endonuclease"/>
    <property type="match status" value="1"/>
</dbReference>
<dbReference type="PANTHER" id="PTHR34477:SF1">
    <property type="entry name" value="UPF0213 PROTEIN YHBQ"/>
    <property type="match status" value="1"/>
</dbReference>
<accession>A0A545U185</accession>
<comment type="similarity">
    <text evidence="1">Belongs to the UPF0213 family.</text>
</comment>
<dbReference type="PROSITE" id="PS50164">
    <property type="entry name" value="GIY_YIG"/>
    <property type="match status" value="1"/>
</dbReference>
<sequence length="83" mass="9702">MSCFVYVIGTDDGKGRRTYVGWTNNLEKRVERHNAGTGAKSTRGRQWKLIYAERYQTRGEAMSREWHLKRDRSFRRILAPAPG</sequence>
<feature type="domain" description="GIY-YIG" evidence="2">
    <location>
        <begin position="1"/>
        <end position="78"/>
    </location>
</feature>
<evidence type="ECO:0000256" key="1">
    <source>
        <dbReference type="ARBA" id="ARBA00007435"/>
    </source>
</evidence>
<dbReference type="SUPFAM" id="SSF82771">
    <property type="entry name" value="GIY-YIG endonuclease"/>
    <property type="match status" value="1"/>
</dbReference>
<keyword evidence="4" id="KW-1185">Reference proteome</keyword>
<dbReference type="InterPro" id="IPR035901">
    <property type="entry name" value="GIY-YIG_endonuc_sf"/>
</dbReference>
<organism evidence="3 4">
    <name type="scientific">Denitrobaculum tricleocarpae</name>
    <dbReference type="NCBI Taxonomy" id="2591009"/>
    <lineage>
        <taxon>Bacteria</taxon>
        <taxon>Pseudomonadati</taxon>
        <taxon>Pseudomonadota</taxon>
        <taxon>Alphaproteobacteria</taxon>
        <taxon>Rhodospirillales</taxon>
        <taxon>Rhodospirillaceae</taxon>
        <taxon>Denitrobaculum</taxon>
    </lineage>
</organism>
<dbReference type="RefSeq" id="WP_142894193.1">
    <property type="nucleotide sequence ID" value="NZ_ML660052.1"/>
</dbReference>
<evidence type="ECO:0000313" key="3">
    <source>
        <dbReference type="EMBL" id="TQV83173.1"/>
    </source>
</evidence>
<reference evidence="3 4" key="1">
    <citation type="submission" date="2019-06" db="EMBL/GenBank/DDBJ databases">
        <title>Whole genome sequence for Rhodospirillaceae sp. R148.</title>
        <authorList>
            <person name="Wang G."/>
        </authorList>
    </citation>
    <scope>NUCLEOTIDE SEQUENCE [LARGE SCALE GENOMIC DNA]</scope>
    <source>
        <strain evidence="3 4">R148</strain>
    </source>
</reference>
<dbReference type="InterPro" id="IPR000305">
    <property type="entry name" value="GIY-YIG_endonuc"/>
</dbReference>
<comment type="caution">
    <text evidence="3">The sequence shown here is derived from an EMBL/GenBank/DDBJ whole genome shotgun (WGS) entry which is preliminary data.</text>
</comment>
<dbReference type="CDD" id="cd10449">
    <property type="entry name" value="GIY-YIG_SLX1_like"/>
    <property type="match status" value="1"/>
</dbReference>
<dbReference type="Pfam" id="PF01541">
    <property type="entry name" value="GIY-YIG"/>
    <property type="match status" value="1"/>
</dbReference>
<dbReference type="PANTHER" id="PTHR34477">
    <property type="entry name" value="UPF0213 PROTEIN YHBQ"/>
    <property type="match status" value="1"/>
</dbReference>
<evidence type="ECO:0000259" key="2">
    <source>
        <dbReference type="PROSITE" id="PS50164"/>
    </source>
</evidence>